<dbReference type="InterPro" id="IPR018511">
    <property type="entry name" value="Hemolysin-typ_Ca-bd_CS"/>
</dbReference>
<keyword evidence="2" id="KW-0964">Secreted</keyword>
<dbReference type="Gene3D" id="3.40.50.410">
    <property type="entry name" value="von Willebrand factor, type A domain"/>
    <property type="match status" value="1"/>
</dbReference>
<reference evidence="4" key="2">
    <citation type="submission" date="2021-08" db="EMBL/GenBank/DDBJ databases">
        <authorList>
            <person name="Tani A."/>
            <person name="Ola A."/>
            <person name="Ogura Y."/>
            <person name="Katsura K."/>
            <person name="Hayashi T."/>
        </authorList>
    </citation>
    <scope>NUCLEOTIDE SEQUENCE</scope>
    <source>
        <strain evidence="4">DSM 23632</strain>
    </source>
</reference>
<name>A0ABQ4TVE2_9HYPH</name>
<organism evidence="4 5">
    <name type="scientific">Methylobacterium trifolii</name>
    <dbReference type="NCBI Taxonomy" id="1003092"/>
    <lineage>
        <taxon>Bacteria</taxon>
        <taxon>Pseudomonadati</taxon>
        <taxon>Pseudomonadota</taxon>
        <taxon>Alphaproteobacteria</taxon>
        <taxon>Hyphomicrobiales</taxon>
        <taxon>Methylobacteriaceae</taxon>
        <taxon>Methylobacterium</taxon>
    </lineage>
</organism>
<dbReference type="NCBIfam" id="TIGR01965">
    <property type="entry name" value="VCBS_repeat"/>
    <property type="match status" value="1"/>
</dbReference>
<evidence type="ECO:0000256" key="1">
    <source>
        <dbReference type="ARBA" id="ARBA00004613"/>
    </source>
</evidence>
<dbReference type="SMART" id="SM00327">
    <property type="entry name" value="VWA"/>
    <property type="match status" value="1"/>
</dbReference>
<dbReference type="SUPFAM" id="SSF51120">
    <property type="entry name" value="beta-Roll"/>
    <property type="match status" value="2"/>
</dbReference>
<gene>
    <name evidence="4" type="ORF">MPOCJGCO_1122</name>
</gene>
<dbReference type="CDD" id="cd00198">
    <property type="entry name" value="vWFA"/>
    <property type="match status" value="1"/>
</dbReference>
<feature type="domain" description="VWFA" evidence="3">
    <location>
        <begin position="1027"/>
        <end position="1213"/>
    </location>
</feature>
<dbReference type="InterPro" id="IPR050557">
    <property type="entry name" value="RTX_toxin/Mannuronan_C5-epim"/>
</dbReference>
<dbReference type="InterPro" id="IPR001343">
    <property type="entry name" value="Hemolysn_Ca-bd"/>
</dbReference>
<dbReference type="PROSITE" id="PS00330">
    <property type="entry name" value="HEMOLYSIN_CALCIUM"/>
    <property type="match status" value="2"/>
</dbReference>
<dbReference type="InterPro" id="IPR002035">
    <property type="entry name" value="VWF_A"/>
</dbReference>
<dbReference type="Pfam" id="PF17892">
    <property type="entry name" value="Cadherin_5"/>
    <property type="match status" value="2"/>
</dbReference>
<dbReference type="PANTHER" id="PTHR38340">
    <property type="entry name" value="S-LAYER PROTEIN"/>
    <property type="match status" value="1"/>
</dbReference>
<dbReference type="NCBIfam" id="NF012211">
    <property type="entry name" value="tand_rpt_95"/>
    <property type="match status" value="4"/>
</dbReference>
<dbReference type="Gene3D" id="2.60.40.2810">
    <property type="match status" value="2"/>
</dbReference>
<comment type="caution">
    <text evidence="4">The sequence shown here is derived from an EMBL/GenBank/DDBJ whole genome shotgun (WGS) entry which is preliminary data.</text>
</comment>
<dbReference type="NCBIfam" id="TIGR03661">
    <property type="entry name" value="T1SS_VCA0849"/>
    <property type="match status" value="1"/>
</dbReference>
<sequence>MATVPGTQTADTLSGTPSDDVLFGYRGRDLILGNQGNDRVYGGQDSDTLYGGQGQDTLSGDLGDDLLFGNLGDDLLLGNQGSDTLFGGQGNDTLYGGQGDDLLYGDLGDNVLSGDLGIDTAVFTGARAEYDATQNEDGSFTLVGPTGTTRATTIEFFQFSDGTVAAADLVGRPPTVPVNNRPVAVADTLAAVEDTAVTYTAAQLLGNDRDPDGDTLRIAAVTNGAGGTAVLNPNGTVTFTPSANFNGAAGFSYTASDGRGGISDPASVTVNVASVNDAPAGADATITLDEDTARTFTAADFGFTDPVDAASASGANALQAVVITTVPTAGTLSFNGNPVTAGTSIAGGQLSQLSYQPAANANGTGYASLTFQVVDDGGSANGGQDTDPSPNTLTFDVTPVNDPPVAVADTLPATEDTAVTFTAAQLLGNDTDIDSPNSALRIASVTSGTGGSVVLNPDGTVTFTPVANFNGAASFSYVTSDGTAVSNSATVTVNVAAVNDAPTATITATSYSATEQTDLSLKGQLSVGDVDGGNGPETVTLAVTAGILTVTSGTSGATVVSGSGTDSVTISGTIAQLNALLGGDATSTVTYNADSDTPPGSATLTLTINDNGNTGGAALTGSDVATVSIAAVNDNPVARPDFIIIDEDAGPITGDVLDNDSDVDGGLLAVDGLQINSVNVALNTPVRGQFGTFQLNQDGSYTYTADPNRNGVETFTYSVSDGRGGGDTSALTITVTPVNDAPIANPDNFSTNTNQSLSITPAGLLANDTDVDGDTLSVTSITQPQNGTVTINQDGNLLYTPNTGYSGTDRFTYRAYDGGLNSNPTQISIAVSGLPTAASVTGGTLLEANLNTAQGGLVTGTQPTSVPDATTGNLSYNFGGDGANGTTPFAWSTSVTARDPEVGDPALSALTSGGDPVQWSVQSGSNGQTLIGTAAGNGPYNGTAVARLELTDPNTGAYRFTLLGPIDHPDVNQSGNADPIALDFAYTVRDGSGDTVQGGLSLTVTDDAPVARNTTVSGSSAATSNTNLELVIDVSGSQADASGLTNLTRLQVVQAALNELIERYNQLGTVAVRIVTFSTSATANGGGWLTADQAQTFIANLVAGGSTNYDAALATAQTAFDTPGRIVGADNVLYFLSDGQPNPASLGIDATEQAIYENFLNNNDIKSYALGVGRDVSATNLNPIAYDGTTSTQIPAILVTDLSQLDATLTQTIASPITGTAINSGGTSFSIPGADQPAGIASVLLDGTTFTLVDTDATTHILTRTDGLGSVFTIDFDNGNYTYQPRSNLTQPVSQTIGVTVADADEDRSTANLTFNITSADYPPIARNDTILTNSIGSGATILIPDAALLYNDTIAENGTIVTGPTNIQSATAVTRSNDQFAFIDDNLNGGSFRYGVTNPSSLNDDGVVTINRAQAGATTLVGTGLGDVLVADPTRATTINANAGNDYLLGGNQSDTLNGGEGNDRLNGGAGNDVVRGGVGNDALTGGTARDTFLFAAVDLTPLSPATDTITDFTIGAGANSDTLALSQLLTGLSPNATAADLNNYLRFTVSGSSTILNIDQNGTAGGANINQIISFQNTNLYTQFGVSPASQSANTDLIQQLLSSQNLSIN</sequence>
<dbReference type="Gene3D" id="2.150.10.10">
    <property type="entry name" value="Serralysin-like metalloprotease, C-terminal"/>
    <property type="match status" value="3"/>
</dbReference>
<dbReference type="InterPro" id="IPR036465">
    <property type="entry name" value="vWFA_dom_sf"/>
</dbReference>
<dbReference type="InterPro" id="IPR040853">
    <property type="entry name" value="RapA2_cadherin-like"/>
</dbReference>
<evidence type="ECO:0000313" key="4">
    <source>
        <dbReference type="EMBL" id="GJE59036.1"/>
    </source>
</evidence>
<dbReference type="Gene3D" id="2.60.40.3440">
    <property type="match status" value="2"/>
</dbReference>
<accession>A0ABQ4TVE2</accession>
<dbReference type="InterPro" id="IPR041690">
    <property type="entry name" value="Cadherin_5"/>
</dbReference>
<comment type="subcellular location">
    <subcellularLocation>
        <location evidence="1">Secreted</location>
    </subcellularLocation>
</comment>
<protein>
    <recommendedName>
        <fullName evidence="3">VWFA domain-containing protein</fullName>
    </recommendedName>
</protein>
<proteinExistence type="predicted"/>
<dbReference type="Pfam" id="PF17803">
    <property type="entry name" value="Cadherin_4"/>
    <property type="match status" value="2"/>
</dbReference>
<dbReference type="PROSITE" id="PS50234">
    <property type="entry name" value="VWFA"/>
    <property type="match status" value="1"/>
</dbReference>
<dbReference type="InterPro" id="IPR010221">
    <property type="entry name" value="VCBS_dom"/>
</dbReference>
<evidence type="ECO:0000313" key="5">
    <source>
        <dbReference type="Proteomes" id="UP001055057"/>
    </source>
</evidence>
<reference evidence="4" key="1">
    <citation type="journal article" date="2021" name="Front. Microbiol.">
        <title>Comprehensive Comparative Genomics and Phenotyping of Methylobacterium Species.</title>
        <authorList>
            <person name="Alessa O."/>
            <person name="Ogura Y."/>
            <person name="Fujitani Y."/>
            <person name="Takami H."/>
            <person name="Hayashi T."/>
            <person name="Sahin N."/>
            <person name="Tani A."/>
        </authorList>
    </citation>
    <scope>NUCLEOTIDE SEQUENCE</scope>
    <source>
        <strain evidence="4">DSM 23632</strain>
    </source>
</reference>
<dbReference type="InterPro" id="IPR011049">
    <property type="entry name" value="Serralysin-like_metalloprot_C"/>
</dbReference>
<dbReference type="PANTHER" id="PTHR38340:SF1">
    <property type="entry name" value="S-LAYER PROTEIN"/>
    <property type="match status" value="1"/>
</dbReference>
<dbReference type="InterPro" id="IPR019960">
    <property type="entry name" value="T1SS_VCA0849"/>
</dbReference>
<dbReference type="Proteomes" id="UP001055057">
    <property type="component" value="Unassembled WGS sequence"/>
</dbReference>
<evidence type="ECO:0000259" key="3">
    <source>
        <dbReference type="PROSITE" id="PS50234"/>
    </source>
</evidence>
<dbReference type="EMBL" id="BPRB01000060">
    <property type="protein sequence ID" value="GJE59036.1"/>
    <property type="molecule type" value="Genomic_DNA"/>
</dbReference>
<dbReference type="Pfam" id="PF00353">
    <property type="entry name" value="HemolysinCabind"/>
    <property type="match status" value="3"/>
</dbReference>
<dbReference type="Pfam" id="PF13519">
    <property type="entry name" value="VWA_2"/>
    <property type="match status" value="1"/>
</dbReference>
<dbReference type="PRINTS" id="PR00313">
    <property type="entry name" value="CABNDNGRPT"/>
</dbReference>
<keyword evidence="5" id="KW-1185">Reference proteome</keyword>
<evidence type="ECO:0000256" key="2">
    <source>
        <dbReference type="ARBA" id="ARBA00022525"/>
    </source>
</evidence>
<dbReference type="SUPFAM" id="SSF53300">
    <property type="entry name" value="vWA-like"/>
    <property type="match status" value="1"/>
</dbReference>